<evidence type="ECO:0000313" key="5">
    <source>
        <dbReference type="EMBL" id="SNR78471.1"/>
    </source>
</evidence>
<keyword evidence="2" id="KW-0479">Metal-binding</keyword>
<feature type="domain" description="Rv2993c-like N-terminal" evidence="4">
    <location>
        <begin position="1"/>
        <end position="55"/>
    </location>
</feature>
<dbReference type="Pfam" id="PF10370">
    <property type="entry name" value="Rv2993c-like_N"/>
    <property type="match status" value="1"/>
</dbReference>
<sequence length="262" mass="29582">MKIGRFKKENRAFFAIVKGREIVPLKERKVSELMESTTPDESEIYNIKEVKFLPPTRPSKIVAVGLNYKAHAEEMGKPLPEEPLLFMKPSTAVISNKMKIILPEMSERVDYEGELAVVIGRKCKNVSEEEAKNYILGYTCFNDVTARDLQKKDGQYTRAKSFDTFAPYGPWINTEIEPNNLNITTRVNGEIKQTGNTSDMIFSPYRLISFISKIMTLLPGDVVITGTPPGVGPLKDGDKVEVEIERIGTLINYTRKENIKDS</sequence>
<evidence type="ECO:0000259" key="3">
    <source>
        <dbReference type="Pfam" id="PF01557"/>
    </source>
</evidence>
<proteinExistence type="inferred from homology"/>
<dbReference type="GO" id="GO:0019752">
    <property type="term" value="P:carboxylic acid metabolic process"/>
    <property type="evidence" value="ECO:0007669"/>
    <property type="project" value="UniProtKB-ARBA"/>
</dbReference>
<keyword evidence="6" id="KW-1185">Reference proteome</keyword>
<evidence type="ECO:0000256" key="2">
    <source>
        <dbReference type="ARBA" id="ARBA00022723"/>
    </source>
</evidence>
<reference evidence="6" key="1">
    <citation type="submission" date="2017-06" db="EMBL/GenBank/DDBJ databases">
        <authorList>
            <person name="Varghese N."/>
            <person name="Submissions S."/>
        </authorList>
    </citation>
    <scope>NUCLEOTIDE SEQUENCE [LARGE SCALE GENOMIC DNA]</scope>
    <source>
        <strain evidence="6">DSM 15668</strain>
    </source>
</reference>
<dbReference type="AlphaFoldDB" id="A0A238Z6F7"/>
<dbReference type="SUPFAM" id="SSF56529">
    <property type="entry name" value="FAH"/>
    <property type="match status" value="1"/>
</dbReference>
<dbReference type="InterPro" id="IPR018833">
    <property type="entry name" value="Rv2993c-like_N"/>
</dbReference>
<dbReference type="EMBL" id="FZOB01000006">
    <property type="protein sequence ID" value="SNR78471.1"/>
    <property type="molecule type" value="Genomic_DNA"/>
</dbReference>
<dbReference type="FunFam" id="3.90.850.10:FF:000002">
    <property type="entry name" value="2-hydroxyhepta-2,4-diene-1,7-dioate isomerase"/>
    <property type="match status" value="1"/>
</dbReference>
<comment type="similarity">
    <text evidence="1">Belongs to the FAH family.</text>
</comment>
<feature type="domain" description="Fumarylacetoacetase-like C-terminal" evidence="3">
    <location>
        <begin position="60"/>
        <end position="252"/>
    </location>
</feature>
<dbReference type="Gene3D" id="3.90.850.10">
    <property type="entry name" value="Fumarylacetoacetase-like, C-terminal domain"/>
    <property type="match status" value="1"/>
</dbReference>
<accession>A0A238Z6F7</accession>
<name>A0A238Z6F7_9BACT</name>
<dbReference type="GO" id="GO:0046872">
    <property type="term" value="F:metal ion binding"/>
    <property type="evidence" value="ECO:0007669"/>
    <property type="project" value="UniProtKB-KW"/>
</dbReference>
<dbReference type="Proteomes" id="UP000198405">
    <property type="component" value="Unassembled WGS sequence"/>
</dbReference>
<dbReference type="PANTHER" id="PTHR11820">
    <property type="entry name" value="ACYLPYRUVASE"/>
    <property type="match status" value="1"/>
</dbReference>
<dbReference type="InterPro" id="IPR011234">
    <property type="entry name" value="Fumarylacetoacetase-like_C"/>
</dbReference>
<evidence type="ECO:0000259" key="4">
    <source>
        <dbReference type="Pfam" id="PF10370"/>
    </source>
</evidence>
<protein>
    <submittedName>
        <fullName evidence="5">2-keto-4-pentenoate hydratase/2-oxohepta-3-ene-1,7-dioic acid hydratase (Catechol pathway)</fullName>
    </submittedName>
</protein>
<evidence type="ECO:0000256" key="1">
    <source>
        <dbReference type="ARBA" id="ARBA00010211"/>
    </source>
</evidence>
<evidence type="ECO:0000313" key="6">
    <source>
        <dbReference type="Proteomes" id="UP000198405"/>
    </source>
</evidence>
<gene>
    <name evidence="5" type="ORF">SAMN06265340_10678</name>
</gene>
<dbReference type="GO" id="GO:0018773">
    <property type="term" value="F:acetylpyruvate hydrolase activity"/>
    <property type="evidence" value="ECO:0007669"/>
    <property type="project" value="TreeGrafter"/>
</dbReference>
<dbReference type="PANTHER" id="PTHR11820:SF7">
    <property type="entry name" value="ACYLPYRUVASE FAHD1, MITOCHONDRIAL"/>
    <property type="match status" value="1"/>
</dbReference>
<dbReference type="RefSeq" id="WP_180706444.1">
    <property type="nucleotide sequence ID" value="NZ_FZOB01000006.1"/>
</dbReference>
<dbReference type="GO" id="GO:0016853">
    <property type="term" value="F:isomerase activity"/>
    <property type="evidence" value="ECO:0007669"/>
    <property type="project" value="UniProtKB-ARBA"/>
</dbReference>
<organism evidence="5 6">
    <name type="scientific">Desulfurobacterium atlanticum</name>
    <dbReference type="NCBI Taxonomy" id="240169"/>
    <lineage>
        <taxon>Bacteria</taxon>
        <taxon>Pseudomonadati</taxon>
        <taxon>Aquificota</taxon>
        <taxon>Aquificia</taxon>
        <taxon>Desulfurobacteriales</taxon>
        <taxon>Desulfurobacteriaceae</taxon>
        <taxon>Desulfurobacterium</taxon>
    </lineage>
</organism>
<dbReference type="InterPro" id="IPR036663">
    <property type="entry name" value="Fumarylacetoacetase_C_sf"/>
</dbReference>
<dbReference type="Pfam" id="PF01557">
    <property type="entry name" value="FAA_hydrolase"/>
    <property type="match status" value="1"/>
</dbReference>